<evidence type="ECO:0000256" key="2">
    <source>
        <dbReference type="ARBA" id="ARBA00009130"/>
    </source>
</evidence>
<evidence type="ECO:0000256" key="6">
    <source>
        <dbReference type="ARBA" id="ARBA00023284"/>
    </source>
</evidence>
<proteinExistence type="inferred from homology"/>
<dbReference type="Pfam" id="PF07992">
    <property type="entry name" value="Pyr_redox_2"/>
    <property type="match status" value="1"/>
</dbReference>
<comment type="similarity">
    <text evidence="2">Belongs to the class-III pyridine nucleotide-disulfide oxidoreductase family.</text>
</comment>
<dbReference type="AlphaFoldDB" id="A0A9D1TUU0"/>
<comment type="cofactor">
    <cofactor evidence="1">
        <name>FAD</name>
        <dbReference type="ChEBI" id="CHEBI:57692"/>
    </cofactor>
</comment>
<dbReference type="PRINTS" id="PR00368">
    <property type="entry name" value="FADPNR"/>
</dbReference>
<dbReference type="SUPFAM" id="SSF51905">
    <property type="entry name" value="FAD/NAD(P)-binding domain"/>
    <property type="match status" value="1"/>
</dbReference>
<reference evidence="9" key="1">
    <citation type="journal article" date="2021" name="PeerJ">
        <title>Extensive microbial diversity within the chicken gut microbiome revealed by metagenomics and culture.</title>
        <authorList>
            <person name="Gilroy R."/>
            <person name="Ravi A."/>
            <person name="Getino M."/>
            <person name="Pursley I."/>
            <person name="Horton D.L."/>
            <person name="Alikhan N.F."/>
            <person name="Baker D."/>
            <person name="Gharbi K."/>
            <person name="Hall N."/>
            <person name="Watson M."/>
            <person name="Adriaenssens E.M."/>
            <person name="Foster-Nyarko E."/>
            <person name="Jarju S."/>
            <person name="Secka A."/>
            <person name="Antonio M."/>
            <person name="Oren A."/>
            <person name="Chaudhuri R.R."/>
            <person name="La Ragione R."/>
            <person name="Hildebrand F."/>
            <person name="Pallen M.J."/>
        </authorList>
    </citation>
    <scope>NUCLEOTIDE SEQUENCE</scope>
    <source>
        <strain evidence="9">CHK160-9182</strain>
    </source>
</reference>
<dbReference type="PANTHER" id="PTHR43429">
    <property type="entry name" value="PYRIDINE NUCLEOTIDE-DISULFIDE OXIDOREDUCTASE DOMAIN-CONTAINING"/>
    <property type="match status" value="1"/>
</dbReference>
<sequence>MNAPLNIVIIGGIGAGMSVAAKAKRENPDAHITVIEREDYISFGACGLPYYLGQQFDDPAYMFARTPAEIEKSGIQLLLQTEAIQLHFDQKQVEIRNLLTQEVSKIPYDRLVITTGASPQQLDLAGVSAKNLYLHTKLRDVEALKNDLHKYQHITVIGGGFIGVEVADQLAALGKKVTILQGGAHIMQGPFDTEFSEKIEKALSKERIKIRLGEVVTGLKVVDNRIQSVMTTDEHLPTDAVVVAIGFRPNTEFITDPRLEKLPNGAIVINHYGETSIPDVFSAGDCATVPHRQLGNRYLPLATYANKLGRLIGTNVVSSKESYLAFPGALGSSLLKVGQYECGSTGLTEKMALEAGISHKTTLIATPNHTNYYRGQVTLTIKLVYDPKTKVLLGAQIFGKKDAALRLHALSIAIHAGITTDELGFIDLGYAPPFTTTWEAINIAANTAK</sequence>
<keyword evidence="6" id="KW-0676">Redox-active center</keyword>
<evidence type="ECO:0000256" key="3">
    <source>
        <dbReference type="ARBA" id="ARBA00022630"/>
    </source>
</evidence>
<dbReference type="GO" id="GO:0050451">
    <property type="term" value="F:CoA-disulfide reductase (NADPH) activity"/>
    <property type="evidence" value="ECO:0007669"/>
    <property type="project" value="UniProtKB-EC"/>
</dbReference>
<dbReference type="InterPro" id="IPR036188">
    <property type="entry name" value="FAD/NAD-bd_sf"/>
</dbReference>
<name>A0A9D1TUU0_9GAMM</name>
<dbReference type="Proteomes" id="UP000823934">
    <property type="component" value="Unassembled WGS sequence"/>
</dbReference>
<dbReference type="EMBL" id="DXHP01000170">
    <property type="protein sequence ID" value="HIW07172.1"/>
    <property type="molecule type" value="Genomic_DNA"/>
</dbReference>
<dbReference type="InterPro" id="IPR016156">
    <property type="entry name" value="FAD/NAD-linked_Rdtase_dimer_sf"/>
</dbReference>
<keyword evidence="4" id="KW-0274">FAD</keyword>
<gene>
    <name evidence="9" type="ORF">H9889_07600</name>
</gene>
<organism evidence="9 10">
    <name type="scientific">Candidatus Ignatzschineria merdigallinarum</name>
    <dbReference type="NCBI Taxonomy" id="2838621"/>
    <lineage>
        <taxon>Bacteria</taxon>
        <taxon>Pseudomonadati</taxon>
        <taxon>Pseudomonadota</taxon>
        <taxon>Gammaproteobacteria</taxon>
        <taxon>Cardiobacteriales</taxon>
        <taxon>Ignatzschineriaceae</taxon>
        <taxon>Ignatzschineria</taxon>
    </lineage>
</organism>
<feature type="domain" description="Pyridine nucleotide-disulphide oxidoreductase dimerisation" evidence="7">
    <location>
        <begin position="337"/>
        <end position="436"/>
    </location>
</feature>
<evidence type="ECO:0000256" key="4">
    <source>
        <dbReference type="ARBA" id="ARBA00022827"/>
    </source>
</evidence>
<dbReference type="InterPro" id="IPR004099">
    <property type="entry name" value="Pyr_nucl-diS_OxRdtase_dimer"/>
</dbReference>
<dbReference type="NCBIfam" id="NF007123">
    <property type="entry name" value="PRK09564.1"/>
    <property type="match status" value="1"/>
</dbReference>
<protein>
    <submittedName>
        <fullName evidence="9">CoA-disulfide reductase</fullName>
        <ecNumber evidence="9">1.8.1.14</ecNumber>
    </submittedName>
</protein>
<dbReference type="InterPro" id="IPR050260">
    <property type="entry name" value="FAD-bd_OxRdtase"/>
</dbReference>
<dbReference type="Pfam" id="PF02852">
    <property type="entry name" value="Pyr_redox_dim"/>
    <property type="match status" value="1"/>
</dbReference>
<dbReference type="Gene3D" id="3.50.50.60">
    <property type="entry name" value="FAD/NAD(P)-binding domain"/>
    <property type="match status" value="2"/>
</dbReference>
<dbReference type="InterPro" id="IPR023753">
    <property type="entry name" value="FAD/NAD-binding_dom"/>
</dbReference>
<feature type="domain" description="FAD/NAD(P)-binding" evidence="8">
    <location>
        <begin position="6"/>
        <end position="296"/>
    </location>
</feature>
<dbReference type="PRINTS" id="PR00411">
    <property type="entry name" value="PNDRDTASEI"/>
</dbReference>
<evidence type="ECO:0000259" key="8">
    <source>
        <dbReference type="Pfam" id="PF07992"/>
    </source>
</evidence>
<dbReference type="PANTHER" id="PTHR43429:SF1">
    <property type="entry name" value="NAD(P)H SULFUR OXIDOREDUCTASE (COA-DEPENDENT)"/>
    <property type="match status" value="1"/>
</dbReference>
<evidence type="ECO:0000313" key="9">
    <source>
        <dbReference type="EMBL" id="HIW07172.1"/>
    </source>
</evidence>
<evidence type="ECO:0000256" key="5">
    <source>
        <dbReference type="ARBA" id="ARBA00023002"/>
    </source>
</evidence>
<keyword evidence="5 9" id="KW-0560">Oxidoreductase</keyword>
<keyword evidence="3" id="KW-0285">Flavoprotein</keyword>
<dbReference type="EC" id="1.8.1.14" evidence="9"/>
<evidence type="ECO:0000256" key="1">
    <source>
        <dbReference type="ARBA" id="ARBA00001974"/>
    </source>
</evidence>
<dbReference type="SUPFAM" id="SSF55424">
    <property type="entry name" value="FAD/NAD-linked reductases, dimerisation (C-terminal) domain"/>
    <property type="match status" value="1"/>
</dbReference>
<evidence type="ECO:0000313" key="10">
    <source>
        <dbReference type="Proteomes" id="UP000823934"/>
    </source>
</evidence>
<evidence type="ECO:0000259" key="7">
    <source>
        <dbReference type="Pfam" id="PF02852"/>
    </source>
</evidence>
<reference evidence="9" key="2">
    <citation type="submission" date="2021-04" db="EMBL/GenBank/DDBJ databases">
        <authorList>
            <person name="Gilroy R."/>
        </authorList>
    </citation>
    <scope>NUCLEOTIDE SEQUENCE</scope>
    <source>
        <strain evidence="9">CHK160-9182</strain>
    </source>
</reference>
<accession>A0A9D1TUU0</accession>
<comment type="caution">
    <text evidence="9">The sequence shown here is derived from an EMBL/GenBank/DDBJ whole genome shotgun (WGS) entry which is preliminary data.</text>
</comment>